<organism evidence="4 5">
    <name type="scientific">Reticulomyxa filosa</name>
    <dbReference type="NCBI Taxonomy" id="46433"/>
    <lineage>
        <taxon>Eukaryota</taxon>
        <taxon>Sar</taxon>
        <taxon>Rhizaria</taxon>
        <taxon>Retaria</taxon>
        <taxon>Foraminifera</taxon>
        <taxon>Monothalamids</taxon>
        <taxon>Reticulomyxidae</taxon>
        <taxon>Reticulomyxa</taxon>
    </lineage>
</organism>
<dbReference type="GO" id="GO:0005886">
    <property type="term" value="C:plasma membrane"/>
    <property type="evidence" value="ECO:0007669"/>
    <property type="project" value="TreeGrafter"/>
</dbReference>
<keyword evidence="5" id="KW-1185">Reference proteome</keyword>
<dbReference type="GO" id="GO:0005634">
    <property type="term" value="C:nucleus"/>
    <property type="evidence" value="ECO:0007669"/>
    <property type="project" value="TreeGrafter"/>
</dbReference>
<proteinExistence type="inferred from homology"/>
<accession>X6LWD5</accession>
<evidence type="ECO:0000256" key="2">
    <source>
        <dbReference type="ARBA" id="ARBA00022737"/>
    </source>
</evidence>
<evidence type="ECO:0000256" key="3">
    <source>
        <dbReference type="ARBA" id="ARBA00023216"/>
    </source>
</evidence>
<sequence>MKGFGCDDSVICEITGSRNHKQRLQIKKMFAKVEDKGDRSLLKDLESELGGDFKKTVLPLYSEPGSADAKWMKDALDGRGYNPDLLLEILCTRSLSQILDNKKGDSFQKITNEELKELKEAWSKLEKKTLVDRIADETSKLFSAGHFKTFCTNVLEANRPLNGPVDDKAAAADAEHLNRALTQDKKGDAKTVFVTIFTQRSWRHIAAVAAKFQQISQKFTLEAAIKHEWSDSDTSKGLRIILEFVTSPYDYWAKRKKSDKSYMLCDNKIYAMCFNEISFIVQWLDWELMIALCKELLSVVVKLIWPMLPKYLLTDMAKEKLLRAGSKMTPEDTIKSCCYNLLVINFFFGIL</sequence>
<dbReference type="GO" id="GO:0005544">
    <property type="term" value="F:calcium-dependent phospholipid binding"/>
    <property type="evidence" value="ECO:0007669"/>
    <property type="project" value="InterPro"/>
</dbReference>
<dbReference type="PANTHER" id="PTHR10502:SF102">
    <property type="entry name" value="ANNEXIN B11"/>
    <property type="match status" value="1"/>
</dbReference>
<name>X6LWD5_RETFI</name>
<dbReference type="GO" id="GO:0005737">
    <property type="term" value="C:cytoplasm"/>
    <property type="evidence" value="ECO:0007669"/>
    <property type="project" value="TreeGrafter"/>
</dbReference>
<dbReference type="Proteomes" id="UP000023152">
    <property type="component" value="Unassembled WGS sequence"/>
</dbReference>
<protein>
    <submittedName>
        <fullName evidence="4">Annexin-like protein</fullName>
    </submittedName>
</protein>
<evidence type="ECO:0000256" key="1">
    <source>
        <dbReference type="ARBA" id="ARBA00007831"/>
    </source>
</evidence>
<dbReference type="Pfam" id="PF00191">
    <property type="entry name" value="Annexin"/>
    <property type="match status" value="1"/>
</dbReference>
<comment type="similarity">
    <text evidence="1">Belongs to the annexin family.</text>
</comment>
<dbReference type="PANTHER" id="PTHR10502">
    <property type="entry name" value="ANNEXIN"/>
    <property type="match status" value="1"/>
</dbReference>
<dbReference type="Gene3D" id="1.10.220.10">
    <property type="entry name" value="Annexin"/>
    <property type="match status" value="3"/>
</dbReference>
<dbReference type="OrthoDB" id="37886at2759"/>
<gene>
    <name evidence="4" type="ORF">RFI_31958</name>
</gene>
<evidence type="ECO:0000313" key="5">
    <source>
        <dbReference type="Proteomes" id="UP000023152"/>
    </source>
</evidence>
<keyword evidence="3" id="KW-0041">Annexin</keyword>
<dbReference type="AlphaFoldDB" id="X6LWD5"/>
<dbReference type="SUPFAM" id="SSF47874">
    <property type="entry name" value="Annexin"/>
    <property type="match status" value="1"/>
</dbReference>
<dbReference type="SMART" id="SM00335">
    <property type="entry name" value="ANX"/>
    <property type="match status" value="1"/>
</dbReference>
<evidence type="ECO:0000313" key="4">
    <source>
        <dbReference type="EMBL" id="ETO05437.1"/>
    </source>
</evidence>
<dbReference type="PROSITE" id="PS51897">
    <property type="entry name" value="ANNEXIN_2"/>
    <property type="match status" value="3"/>
</dbReference>
<dbReference type="PRINTS" id="PR00196">
    <property type="entry name" value="ANNEXIN"/>
</dbReference>
<dbReference type="GO" id="GO:0005509">
    <property type="term" value="F:calcium ion binding"/>
    <property type="evidence" value="ECO:0007669"/>
    <property type="project" value="InterPro"/>
</dbReference>
<dbReference type="EMBL" id="ASPP01028125">
    <property type="protein sequence ID" value="ETO05437.1"/>
    <property type="molecule type" value="Genomic_DNA"/>
</dbReference>
<dbReference type="GO" id="GO:0001786">
    <property type="term" value="F:phosphatidylserine binding"/>
    <property type="evidence" value="ECO:0007669"/>
    <property type="project" value="TreeGrafter"/>
</dbReference>
<dbReference type="InterPro" id="IPR001464">
    <property type="entry name" value="Annexin"/>
</dbReference>
<reference evidence="4 5" key="1">
    <citation type="journal article" date="2013" name="Curr. Biol.">
        <title>The Genome of the Foraminiferan Reticulomyxa filosa.</title>
        <authorList>
            <person name="Glockner G."/>
            <person name="Hulsmann N."/>
            <person name="Schleicher M."/>
            <person name="Noegel A.A."/>
            <person name="Eichinger L."/>
            <person name="Gallinger C."/>
            <person name="Pawlowski J."/>
            <person name="Sierra R."/>
            <person name="Euteneuer U."/>
            <person name="Pillet L."/>
            <person name="Moustafa A."/>
            <person name="Platzer M."/>
            <person name="Groth M."/>
            <person name="Szafranski K."/>
            <person name="Schliwa M."/>
        </authorList>
    </citation>
    <scope>NUCLEOTIDE SEQUENCE [LARGE SCALE GENOMIC DNA]</scope>
</reference>
<dbReference type="InterPro" id="IPR018502">
    <property type="entry name" value="Annexin_repeat"/>
</dbReference>
<dbReference type="GO" id="GO:0012506">
    <property type="term" value="C:vesicle membrane"/>
    <property type="evidence" value="ECO:0007669"/>
    <property type="project" value="TreeGrafter"/>
</dbReference>
<keyword evidence="2" id="KW-0677">Repeat</keyword>
<comment type="caution">
    <text evidence="4">The sequence shown here is derived from an EMBL/GenBank/DDBJ whole genome shotgun (WGS) entry which is preliminary data.</text>
</comment>
<dbReference type="InterPro" id="IPR037104">
    <property type="entry name" value="Annexin_sf"/>
</dbReference>